<dbReference type="EMBL" id="JACBKZ010000006">
    <property type="protein sequence ID" value="KAF5947448.1"/>
    <property type="molecule type" value="Genomic_DNA"/>
</dbReference>
<name>A0A7J7H6V4_CAMSI</name>
<feature type="compositionally biased region" description="Basic and acidic residues" evidence="1">
    <location>
        <begin position="91"/>
        <end position="104"/>
    </location>
</feature>
<reference evidence="2 3" key="2">
    <citation type="submission" date="2020-07" db="EMBL/GenBank/DDBJ databases">
        <title>Genome assembly of wild tea tree DASZ reveals pedigree and selection history of tea varieties.</title>
        <authorList>
            <person name="Zhang W."/>
        </authorList>
    </citation>
    <scope>NUCLEOTIDE SEQUENCE [LARGE SCALE GENOMIC DNA]</scope>
    <source>
        <strain evidence="3">cv. G240</strain>
        <tissue evidence="2">Leaf</tissue>
    </source>
</reference>
<keyword evidence="3" id="KW-1185">Reference proteome</keyword>
<accession>A0A7J7H6V4</accession>
<proteinExistence type="predicted"/>
<comment type="caution">
    <text evidence="2">The sequence shown here is derived from an EMBL/GenBank/DDBJ whole genome shotgun (WGS) entry which is preliminary data.</text>
</comment>
<dbReference type="AlphaFoldDB" id="A0A7J7H6V4"/>
<gene>
    <name evidence="2" type="ORF">HYC85_013405</name>
</gene>
<evidence type="ECO:0000313" key="2">
    <source>
        <dbReference type="EMBL" id="KAF5947448.1"/>
    </source>
</evidence>
<reference evidence="3" key="1">
    <citation type="journal article" date="2020" name="Nat. Commun.">
        <title>Genome assembly of wild tea tree DASZ reveals pedigree and selection history of tea varieties.</title>
        <authorList>
            <person name="Zhang W."/>
            <person name="Zhang Y."/>
            <person name="Qiu H."/>
            <person name="Guo Y."/>
            <person name="Wan H."/>
            <person name="Zhang X."/>
            <person name="Scossa F."/>
            <person name="Alseekh S."/>
            <person name="Zhang Q."/>
            <person name="Wang P."/>
            <person name="Xu L."/>
            <person name="Schmidt M.H."/>
            <person name="Jia X."/>
            <person name="Li D."/>
            <person name="Zhu A."/>
            <person name="Guo F."/>
            <person name="Chen W."/>
            <person name="Ni D."/>
            <person name="Usadel B."/>
            <person name="Fernie A.R."/>
            <person name="Wen W."/>
        </authorList>
    </citation>
    <scope>NUCLEOTIDE SEQUENCE [LARGE SCALE GENOMIC DNA]</scope>
    <source>
        <strain evidence="3">cv. G240</strain>
    </source>
</reference>
<feature type="region of interest" description="Disordered" evidence="1">
    <location>
        <begin position="91"/>
        <end position="237"/>
    </location>
</feature>
<organism evidence="2 3">
    <name type="scientific">Camellia sinensis</name>
    <name type="common">Tea plant</name>
    <name type="synonym">Thea sinensis</name>
    <dbReference type="NCBI Taxonomy" id="4442"/>
    <lineage>
        <taxon>Eukaryota</taxon>
        <taxon>Viridiplantae</taxon>
        <taxon>Streptophyta</taxon>
        <taxon>Embryophyta</taxon>
        <taxon>Tracheophyta</taxon>
        <taxon>Spermatophyta</taxon>
        <taxon>Magnoliopsida</taxon>
        <taxon>eudicotyledons</taxon>
        <taxon>Gunneridae</taxon>
        <taxon>Pentapetalae</taxon>
        <taxon>asterids</taxon>
        <taxon>Ericales</taxon>
        <taxon>Theaceae</taxon>
        <taxon>Camellia</taxon>
    </lineage>
</organism>
<dbReference type="Proteomes" id="UP000593564">
    <property type="component" value="Unassembled WGS sequence"/>
</dbReference>
<feature type="compositionally biased region" description="Basic and acidic residues" evidence="1">
    <location>
        <begin position="175"/>
        <end position="208"/>
    </location>
</feature>
<feature type="compositionally biased region" description="Basic and acidic residues" evidence="1">
    <location>
        <begin position="111"/>
        <end position="130"/>
    </location>
</feature>
<sequence length="237" mass="25988">MVVVMAKEISDEVVVVVWEMEWQRWMRGNSSSSSGGSGVVAMVVVMVVVEPQKVFTYLHIQLLNFNTHLLLSPTRPIISCQFMGGCASRPKDLDTNQEPIHAEDPTTPNKAEGENVPHEENGGETKKEEPSVDASEPAQVDPKSEEPCSEPAQVAPKSEEPSTEPKQANAEASSEEAKPSEQSEETAKPTEHKVEAVDETKEEEKKVVEEEEGEKEPKEEVGTPNSRDKSDAPLVTL</sequence>
<protein>
    <submittedName>
        <fullName evidence="2">Uncharacterized protein</fullName>
    </submittedName>
</protein>
<evidence type="ECO:0000256" key="1">
    <source>
        <dbReference type="SAM" id="MobiDB-lite"/>
    </source>
</evidence>
<feature type="compositionally biased region" description="Basic and acidic residues" evidence="1">
    <location>
        <begin position="215"/>
        <end position="231"/>
    </location>
</feature>
<evidence type="ECO:0000313" key="3">
    <source>
        <dbReference type="Proteomes" id="UP000593564"/>
    </source>
</evidence>